<dbReference type="Pfam" id="PF12706">
    <property type="entry name" value="Lactamase_B_2"/>
    <property type="match status" value="1"/>
</dbReference>
<dbReference type="Gene3D" id="3.60.15.10">
    <property type="entry name" value="Ribonuclease Z/Hydroxyacylglutathione hydrolase-like"/>
    <property type="match status" value="1"/>
</dbReference>
<organism evidence="2 3">
    <name type="scientific">Spirosoma soli</name>
    <dbReference type="NCBI Taxonomy" id="1770529"/>
    <lineage>
        <taxon>Bacteria</taxon>
        <taxon>Pseudomonadati</taxon>
        <taxon>Bacteroidota</taxon>
        <taxon>Cytophagia</taxon>
        <taxon>Cytophagales</taxon>
        <taxon>Cytophagaceae</taxon>
        <taxon>Spirosoma</taxon>
    </lineage>
</organism>
<reference evidence="3" key="1">
    <citation type="journal article" date="2019" name="Int. J. Syst. Evol. Microbiol.">
        <title>The Global Catalogue of Microorganisms (GCM) 10K type strain sequencing project: providing services to taxonomists for standard genome sequencing and annotation.</title>
        <authorList>
            <consortium name="The Broad Institute Genomics Platform"/>
            <consortium name="The Broad Institute Genome Sequencing Center for Infectious Disease"/>
            <person name="Wu L."/>
            <person name="Ma J."/>
        </authorList>
    </citation>
    <scope>NUCLEOTIDE SEQUENCE [LARGE SCALE GENOMIC DNA]</scope>
    <source>
        <strain evidence="3">KCTC 42805</strain>
    </source>
</reference>
<dbReference type="Proteomes" id="UP001597469">
    <property type="component" value="Unassembled WGS sequence"/>
</dbReference>
<accession>A0ABW5MA96</accession>
<feature type="domain" description="Metallo-beta-lactamase" evidence="1">
    <location>
        <begin position="23"/>
        <end position="146"/>
    </location>
</feature>
<dbReference type="PANTHER" id="PTHR46504:SF2">
    <property type="entry name" value="TRNASE Z TRZ1"/>
    <property type="match status" value="1"/>
</dbReference>
<gene>
    <name evidence="2" type="ORF">ACFSUS_20355</name>
</gene>
<protein>
    <submittedName>
        <fullName evidence="2">MBL fold metallo-hydrolase</fullName>
    </submittedName>
</protein>
<comment type="caution">
    <text evidence="2">The sequence shown here is derived from an EMBL/GenBank/DDBJ whole genome shotgun (WGS) entry which is preliminary data.</text>
</comment>
<dbReference type="SUPFAM" id="SSF56281">
    <property type="entry name" value="Metallo-hydrolase/oxidoreductase"/>
    <property type="match status" value="1"/>
</dbReference>
<evidence type="ECO:0000313" key="3">
    <source>
        <dbReference type="Proteomes" id="UP001597469"/>
    </source>
</evidence>
<evidence type="ECO:0000313" key="2">
    <source>
        <dbReference type="EMBL" id="MFD2573006.1"/>
    </source>
</evidence>
<evidence type="ECO:0000259" key="1">
    <source>
        <dbReference type="Pfam" id="PF12706"/>
    </source>
</evidence>
<dbReference type="RefSeq" id="WP_381525600.1">
    <property type="nucleotide sequence ID" value="NZ_JBHULN010000014.1"/>
</dbReference>
<keyword evidence="3" id="KW-1185">Reference proteome</keyword>
<dbReference type="EMBL" id="JBHULN010000014">
    <property type="protein sequence ID" value="MFD2573006.1"/>
    <property type="molecule type" value="Genomic_DNA"/>
</dbReference>
<dbReference type="InterPro" id="IPR001279">
    <property type="entry name" value="Metallo-B-lactamas"/>
</dbReference>
<sequence>MNLTITGYSTALFSTWYFIEELRLLFDAGDGVAANLLQKSRKIEHIFLSHADRDHITGLLRFNELNAREGFPKLYFPGDTRSIGALETFSKQFDNRVNQTIWQGLTNHEHVTIQKDLYVEAIRNNHVVNAQPHEVKSLSYQVYQIKHKLKADLLGLSQDQIIQLAHDVGRETITEEIRTNLLVYSGDTPTDQLERWDHTQILIHEATFLTDDEFHTLDTNRNRHSTLESVLRAVADLDIETLILGHFSSRYSPEEIDTAIKRFCQQFQIKIPVYRLLSGQTQWGILRSDPIN</sequence>
<name>A0ABW5MA96_9BACT</name>
<dbReference type="PANTHER" id="PTHR46504">
    <property type="entry name" value="TRNASE Z TRZ1"/>
    <property type="match status" value="1"/>
</dbReference>
<dbReference type="InterPro" id="IPR036866">
    <property type="entry name" value="RibonucZ/Hydroxyglut_hydro"/>
</dbReference>
<proteinExistence type="predicted"/>